<comment type="subcellular location">
    <subcellularLocation>
        <location evidence="1">Endoplasmic reticulum</location>
    </subcellularLocation>
</comment>
<organism evidence="15 16">
    <name type="scientific">Pneumocystis carinii (strain B80)</name>
    <name type="common">Rat pneumocystis pneumonia agent</name>
    <name type="synonym">Pneumocystis carinii f. sp. carinii</name>
    <dbReference type="NCBI Taxonomy" id="1408658"/>
    <lineage>
        <taxon>Eukaryota</taxon>
        <taxon>Fungi</taxon>
        <taxon>Dikarya</taxon>
        <taxon>Ascomycota</taxon>
        <taxon>Taphrinomycotina</taxon>
        <taxon>Pneumocystomycetes</taxon>
        <taxon>Pneumocystaceae</taxon>
        <taxon>Pneumocystis</taxon>
    </lineage>
</organism>
<dbReference type="EMBL" id="LFVZ01000004">
    <property type="protein sequence ID" value="KTW29775.1"/>
    <property type="molecule type" value="Genomic_DNA"/>
</dbReference>
<dbReference type="PANTHER" id="PTHR22762">
    <property type="entry name" value="ALPHA-GLUCOSIDASE"/>
    <property type="match status" value="1"/>
</dbReference>
<accession>A0A0W4ZN21</accession>
<dbReference type="CDD" id="cd14752">
    <property type="entry name" value="GH31_N"/>
    <property type="match status" value="1"/>
</dbReference>
<evidence type="ECO:0000259" key="14">
    <source>
        <dbReference type="Pfam" id="PF21365"/>
    </source>
</evidence>
<dbReference type="AlphaFoldDB" id="A0A0W4ZN21"/>
<dbReference type="Proteomes" id="UP000054454">
    <property type="component" value="Unassembled WGS sequence"/>
</dbReference>
<evidence type="ECO:0000259" key="12">
    <source>
        <dbReference type="Pfam" id="PF01055"/>
    </source>
</evidence>
<dbReference type="Gene3D" id="2.60.40.1180">
    <property type="entry name" value="Golgi alpha-mannosidase II"/>
    <property type="match status" value="2"/>
</dbReference>
<evidence type="ECO:0000256" key="4">
    <source>
        <dbReference type="ARBA" id="ARBA00022729"/>
    </source>
</evidence>
<keyword evidence="5 10" id="KW-0378">Hydrolase</keyword>
<keyword evidence="8 10" id="KW-0326">Glycosidase</keyword>
<dbReference type="RefSeq" id="XP_018226762.1">
    <property type="nucleotide sequence ID" value="XM_018372146.1"/>
</dbReference>
<evidence type="ECO:0000256" key="9">
    <source>
        <dbReference type="ARBA" id="ARBA00042895"/>
    </source>
</evidence>
<keyword evidence="6" id="KW-0256">Endoplasmic reticulum</keyword>
<protein>
    <recommendedName>
        <fullName evidence="9">Glucosidase II subunit alpha</fullName>
    </recommendedName>
</protein>
<dbReference type="Pfam" id="PF01055">
    <property type="entry name" value="Glyco_hydro_31_2nd"/>
    <property type="match status" value="1"/>
</dbReference>
<dbReference type="GO" id="GO:0017177">
    <property type="term" value="C:glucosidase II complex"/>
    <property type="evidence" value="ECO:0007669"/>
    <property type="project" value="EnsemblFungi"/>
</dbReference>
<sequence length="939" mass="109319">MKYTKILRVVFGFCLFFISILAFDHKGFKTCEQSSFCRRNRYLADQRIPGDRYVFDESKLVLKEGILEATILKILETSKEIIHLPISISFLKTGAVRVKIDELQRRIGNISISDDAKIRKERYNETEKWTIVSNLECDKTVQNYKKKEGITIVNYGPGDVYEMIITHDPFKISFYKEKTLEILLNEYGYLNFEHWRPKPLVNEKSDYSDGFNMWEESFNGIHDSKPLGPESVALDITFVDYQHVYGIPEHSSSFSLKETRGENKDYNEPYRLYNTDVFEYESDSPASLYGSIPFMYAHKKNSSASIFWMNPSDTWIDIEKQKYNSEHSISLSTKSHWISETGLIDIFVFLSIDHNSIFKNYGELVGYTMLPNIFSLGYHQSRWNYLGEEDVFYVDNSFDEYDIPYDALWLDIEYSNGKAYFIWDNDYFPSPSKILERFNSKKRQLIVIVNPHIKKDEEYHAYKEIKDRELFIKTSKGDVYEANCWPGNSIWIDVISEEGAKWWSDKFQYEVLNFSFSNLHIWNDMNEPSVFNGPEYTIHKDAIHSGGWENRALHNLYGFVVQYYTYFGCTRKSNKKLRPFILSRSFWAGTSRIGAIWIGDNGSSWEHLRASIPEILSLNIAGLSFSGADVGGFFGNPSNELLTRWYQAGIFYPFFRGHSHINTRRREPWTIPSSYRSIIRNSILIRYQLLPTWYTAFFHASTTGLPVLRPQFLKFPDDENGFSIDDQFFLGDSGILVKPVTNEGATEINVYFGDDEPYYDYFDFSVHTGKGYKTFPCPLEKIPMFIQGGNIVIRRDRPRRSSLLMMNDPFTVIVALNNKGNAKGSLYLDDGVSFDNYDGFYIYKEFIFSSDNLTFVSYNLNNSKNSQEYSKKIKNIRIEKLIILKSDSIIKEITKGKAIQGKDTWEVEVTVTLSNDEKTQIISIRDPKLSITENWQLIL</sequence>
<dbReference type="PANTHER" id="PTHR22762:SF54">
    <property type="entry name" value="BCDNA.GH04962"/>
    <property type="match status" value="1"/>
</dbReference>
<dbReference type="FunFam" id="2.60.40.1180:FF:000023">
    <property type="entry name" value="neutral alpha-glucosidase AB isoform X2"/>
    <property type="match status" value="1"/>
</dbReference>
<evidence type="ECO:0000256" key="8">
    <source>
        <dbReference type="ARBA" id="ARBA00023295"/>
    </source>
</evidence>
<evidence type="ECO:0000256" key="2">
    <source>
        <dbReference type="ARBA" id="ARBA00004833"/>
    </source>
</evidence>
<evidence type="ECO:0000256" key="5">
    <source>
        <dbReference type="ARBA" id="ARBA00022801"/>
    </source>
</evidence>
<dbReference type="GO" id="GO:0030246">
    <property type="term" value="F:carbohydrate binding"/>
    <property type="evidence" value="ECO:0007669"/>
    <property type="project" value="InterPro"/>
</dbReference>
<dbReference type="InterPro" id="IPR013780">
    <property type="entry name" value="Glyco_hydro_b"/>
</dbReference>
<dbReference type="CDD" id="cd06603">
    <property type="entry name" value="GH31_GANC_GANAB_alpha"/>
    <property type="match status" value="1"/>
</dbReference>
<evidence type="ECO:0000313" key="16">
    <source>
        <dbReference type="Proteomes" id="UP000054454"/>
    </source>
</evidence>
<comment type="similarity">
    <text evidence="3 10">Belongs to the glycosyl hydrolase 31 family.</text>
</comment>
<comment type="pathway">
    <text evidence="2">Glycan metabolism; N-glycan metabolism.</text>
</comment>
<feature type="domain" description="Glycoside hydrolase family 31 TIM barrel" evidence="12">
    <location>
        <begin position="369"/>
        <end position="696"/>
    </location>
</feature>
<dbReference type="SUPFAM" id="SSF51445">
    <property type="entry name" value="(Trans)glycosidases"/>
    <property type="match status" value="1"/>
</dbReference>
<proteinExistence type="inferred from homology"/>
<dbReference type="InterPro" id="IPR017853">
    <property type="entry name" value="GH"/>
</dbReference>
<dbReference type="InterPro" id="IPR011013">
    <property type="entry name" value="Gal_mutarotase_sf_dom"/>
</dbReference>
<feature type="domain" description="Glycoside hydrolase family 31 N-terminal" evidence="13">
    <location>
        <begin position="85"/>
        <end position="317"/>
    </location>
</feature>
<dbReference type="VEuPathDB" id="FungiDB:T552_04095"/>
<feature type="chain" id="PRO_5006933871" description="Glucosidase II subunit alpha" evidence="11">
    <location>
        <begin position="23"/>
        <end position="939"/>
    </location>
</feature>
<evidence type="ECO:0000256" key="1">
    <source>
        <dbReference type="ARBA" id="ARBA00004240"/>
    </source>
</evidence>
<evidence type="ECO:0000259" key="13">
    <source>
        <dbReference type="Pfam" id="PF13802"/>
    </source>
</evidence>
<dbReference type="GO" id="GO:0006491">
    <property type="term" value="P:N-glycan processing"/>
    <property type="evidence" value="ECO:0007669"/>
    <property type="project" value="EnsemblFungi"/>
</dbReference>
<dbReference type="OrthoDB" id="3237269at2759"/>
<dbReference type="Gene3D" id="3.20.20.80">
    <property type="entry name" value="Glycosidases"/>
    <property type="match status" value="1"/>
</dbReference>
<evidence type="ECO:0000256" key="6">
    <source>
        <dbReference type="ARBA" id="ARBA00022824"/>
    </source>
</evidence>
<evidence type="ECO:0000256" key="10">
    <source>
        <dbReference type="RuleBase" id="RU361185"/>
    </source>
</evidence>
<feature type="signal peptide" evidence="11">
    <location>
        <begin position="1"/>
        <end position="22"/>
    </location>
</feature>
<dbReference type="SUPFAM" id="SSF51011">
    <property type="entry name" value="Glycosyl hydrolase domain"/>
    <property type="match status" value="1"/>
</dbReference>
<dbReference type="GeneID" id="28938349"/>
<dbReference type="GO" id="GO:0005788">
    <property type="term" value="C:endoplasmic reticulum lumen"/>
    <property type="evidence" value="ECO:0007669"/>
    <property type="project" value="EnsemblFungi"/>
</dbReference>
<evidence type="ECO:0000256" key="7">
    <source>
        <dbReference type="ARBA" id="ARBA00023180"/>
    </source>
</evidence>
<dbReference type="SUPFAM" id="SSF74650">
    <property type="entry name" value="Galactose mutarotase-like"/>
    <property type="match status" value="1"/>
</dbReference>
<dbReference type="Pfam" id="PF13802">
    <property type="entry name" value="Gal_mutarotas_2"/>
    <property type="match status" value="1"/>
</dbReference>
<dbReference type="InterPro" id="IPR048395">
    <property type="entry name" value="Glyco_hydro_31_C"/>
</dbReference>
<feature type="domain" description="Glycosyl hydrolase family 31 C-terminal" evidence="14">
    <location>
        <begin position="704"/>
        <end position="792"/>
    </location>
</feature>
<evidence type="ECO:0000256" key="11">
    <source>
        <dbReference type="SAM" id="SignalP"/>
    </source>
</evidence>
<keyword evidence="7" id="KW-0325">Glycoprotein</keyword>
<comment type="caution">
    <text evidence="15">The sequence shown here is derived from an EMBL/GenBank/DDBJ whole genome shotgun (WGS) entry which is preliminary data.</text>
</comment>
<reference evidence="16" key="1">
    <citation type="journal article" date="2016" name="Nat. Commun.">
        <title>Genome analysis of three Pneumocystis species reveals adaptation mechanisms to life exclusively in mammalian hosts.</title>
        <authorList>
            <person name="Ma L."/>
            <person name="Chen Z."/>
            <person name="Huang D.W."/>
            <person name="Kutty G."/>
            <person name="Ishihara M."/>
            <person name="Wang H."/>
            <person name="Abouelleil A."/>
            <person name="Bishop L."/>
            <person name="Davey E."/>
            <person name="Deng R."/>
            <person name="Deng X."/>
            <person name="Fan L."/>
            <person name="Fantoni G."/>
            <person name="Fitzgerald M."/>
            <person name="Gogineni E."/>
            <person name="Goldberg J.M."/>
            <person name="Handley G."/>
            <person name="Hu X."/>
            <person name="Huber C."/>
            <person name="Jiao X."/>
            <person name="Jones K."/>
            <person name="Levin J.Z."/>
            <person name="Liu Y."/>
            <person name="Macdonald P."/>
            <person name="Melnikov A."/>
            <person name="Raley C."/>
            <person name="Sassi M."/>
            <person name="Sherman B.T."/>
            <person name="Song X."/>
            <person name="Sykes S."/>
            <person name="Tran B."/>
            <person name="Walsh L."/>
            <person name="Xia Y."/>
            <person name="Yang J."/>
            <person name="Young S."/>
            <person name="Zeng Q."/>
            <person name="Zheng X."/>
            <person name="Stephens R."/>
            <person name="Nusbaum C."/>
            <person name="Birren B.W."/>
            <person name="Azadi P."/>
            <person name="Lempicki R.A."/>
            <person name="Cuomo C.A."/>
            <person name="Kovacs J.A."/>
        </authorList>
    </citation>
    <scope>NUCLEOTIDE SEQUENCE [LARGE SCALE GENOMIC DNA]</scope>
    <source>
        <strain evidence="16">B80</strain>
    </source>
</reference>
<dbReference type="InterPro" id="IPR000322">
    <property type="entry name" value="Glyco_hydro_31_TIM"/>
</dbReference>
<dbReference type="Gene3D" id="2.60.40.1760">
    <property type="entry name" value="glycosyl hydrolase (family 31)"/>
    <property type="match status" value="1"/>
</dbReference>
<evidence type="ECO:0000256" key="3">
    <source>
        <dbReference type="ARBA" id="ARBA00007806"/>
    </source>
</evidence>
<gene>
    <name evidence="15" type="ORF">T552_04095</name>
</gene>
<dbReference type="GO" id="GO:0033919">
    <property type="term" value="F:glucan 1,3-alpha-glucosidase activity"/>
    <property type="evidence" value="ECO:0007669"/>
    <property type="project" value="EnsemblFungi"/>
</dbReference>
<name>A0A0W4ZN21_PNEC8</name>
<evidence type="ECO:0000313" key="15">
    <source>
        <dbReference type="EMBL" id="KTW29775.1"/>
    </source>
</evidence>
<keyword evidence="16" id="KW-1185">Reference proteome</keyword>
<dbReference type="GO" id="GO:0070880">
    <property type="term" value="P:fungal-type cell wall beta-glucan biosynthetic process"/>
    <property type="evidence" value="ECO:0007669"/>
    <property type="project" value="EnsemblFungi"/>
</dbReference>
<dbReference type="InterPro" id="IPR025887">
    <property type="entry name" value="Glyco_hydro_31_N_dom"/>
</dbReference>
<dbReference type="Pfam" id="PF21365">
    <property type="entry name" value="Glyco_hydro_31_3rd"/>
    <property type="match status" value="1"/>
</dbReference>
<keyword evidence="4 11" id="KW-0732">Signal</keyword>
<dbReference type="GO" id="GO:0106407">
    <property type="term" value="F:Glc2Man9GlcNAc2 oligosaccharide glucosidase activity"/>
    <property type="evidence" value="ECO:0007669"/>
    <property type="project" value="EnsemblFungi"/>
</dbReference>